<dbReference type="InterPro" id="IPR026870">
    <property type="entry name" value="Zinc_ribbon_dom"/>
</dbReference>
<keyword evidence="1" id="KW-1133">Transmembrane helix</keyword>
<dbReference type="Proteomes" id="UP001056093">
    <property type="component" value="Chromosome"/>
</dbReference>
<gene>
    <name evidence="3" type="ORF">M3M36_00560</name>
</gene>
<reference evidence="3" key="1">
    <citation type="submission" date="2022-05" db="EMBL/GenBank/DDBJ databases">
        <authorList>
            <person name="Oliphant S.A."/>
            <person name="Watson-Haigh N.S."/>
            <person name="Sumby K.M."/>
            <person name="Gardner J.M."/>
            <person name="Jiranek V."/>
        </authorList>
    </citation>
    <scope>NUCLEOTIDE SEQUENCE</scope>
    <source>
        <strain evidence="3">KI3_B9</strain>
    </source>
</reference>
<evidence type="ECO:0000256" key="1">
    <source>
        <dbReference type="SAM" id="Phobius"/>
    </source>
</evidence>
<feature type="domain" description="Zinc-ribbon" evidence="2">
    <location>
        <begin position="204"/>
        <end position="225"/>
    </location>
</feature>
<feature type="transmembrane region" description="Helical" evidence="1">
    <location>
        <begin position="81"/>
        <end position="98"/>
    </location>
</feature>
<dbReference type="Pfam" id="PF13240">
    <property type="entry name" value="Zn_Ribbon_1"/>
    <property type="match status" value="1"/>
</dbReference>
<keyword evidence="1" id="KW-0472">Membrane</keyword>
<keyword evidence="1" id="KW-0812">Transmembrane</keyword>
<evidence type="ECO:0000259" key="2">
    <source>
        <dbReference type="Pfam" id="PF13240"/>
    </source>
</evidence>
<evidence type="ECO:0000313" key="4">
    <source>
        <dbReference type="Proteomes" id="UP001056093"/>
    </source>
</evidence>
<evidence type="ECO:0000313" key="3">
    <source>
        <dbReference type="EMBL" id="USS92142.1"/>
    </source>
</evidence>
<organism evidence="3 4">
    <name type="scientific">Fructobacillus americanaquae</name>
    <dbReference type="NCBI Taxonomy" id="2940302"/>
    <lineage>
        <taxon>Bacteria</taxon>
        <taxon>Bacillati</taxon>
        <taxon>Bacillota</taxon>
        <taxon>Bacilli</taxon>
        <taxon>Lactobacillales</taxon>
        <taxon>Lactobacillaceae</taxon>
        <taxon>Fructobacillus</taxon>
    </lineage>
</organism>
<keyword evidence="4" id="KW-1185">Reference proteome</keyword>
<accession>A0ABY5C0L7</accession>
<feature type="transmembrane region" description="Helical" evidence="1">
    <location>
        <begin position="104"/>
        <end position="126"/>
    </location>
</feature>
<dbReference type="EMBL" id="CP097122">
    <property type="protein sequence ID" value="USS92142.1"/>
    <property type="molecule type" value="Genomic_DNA"/>
</dbReference>
<sequence>MAMTDEDRARKEGITQDGVTKIDYMASILFFWVKGYVEVDNRVIKVQRQNTIAHIIPAGEDKQVFRLDNVQGSSQHTSYKLFNFIVGALIAFFGVESLGSNAVLGIVLAVFGVIFFLNGIVTELVINGNGSNYFVGVTLFDKQKVIDINQKIQEALIYGQDAHDNNRVMANANMNSQAMIDAIRDQNNHSTEAQEDAQKQRTTFCSQCGAKIDGQAKFCPSCGAPRG</sequence>
<protein>
    <submittedName>
        <fullName evidence="3">Zinc ribbon domain-containing protein</fullName>
    </submittedName>
</protein>
<dbReference type="RefSeq" id="WP_252773943.1">
    <property type="nucleotide sequence ID" value="NZ_CP097122.1"/>
</dbReference>
<name>A0ABY5C0L7_9LACO</name>
<proteinExistence type="predicted"/>